<dbReference type="Proteomes" id="UP000053411">
    <property type="component" value="Unassembled WGS sequence"/>
</dbReference>
<protein>
    <submittedName>
        <fullName evidence="3">Uncharacterized protein</fullName>
    </submittedName>
</protein>
<feature type="signal peptide" evidence="2">
    <location>
        <begin position="1"/>
        <end position="18"/>
    </location>
</feature>
<feature type="region of interest" description="Disordered" evidence="1">
    <location>
        <begin position="98"/>
        <end position="117"/>
    </location>
</feature>
<dbReference type="OrthoDB" id="5409186at2759"/>
<dbReference type="GeneID" id="27711098"/>
<organism evidence="3 4">
    <name type="scientific">Fonsecaea multimorphosa CBS 102226</name>
    <dbReference type="NCBI Taxonomy" id="1442371"/>
    <lineage>
        <taxon>Eukaryota</taxon>
        <taxon>Fungi</taxon>
        <taxon>Dikarya</taxon>
        <taxon>Ascomycota</taxon>
        <taxon>Pezizomycotina</taxon>
        <taxon>Eurotiomycetes</taxon>
        <taxon>Chaetothyriomycetidae</taxon>
        <taxon>Chaetothyriales</taxon>
        <taxon>Herpotrichiellaceae</taxon>
        <taxon>Fonsecaea</taxon>
    </lineage>
</organism>
<evidence type="ECO:0000313" key="4">
    <source>
        <dbReference type="Proteomes" id="UP000053411"/>
    </source>
</evidence>
<feature type="compositionally biased region" description="Low complexity" evidence="1">
    <location>
        <begin position="98"/>
        <end position="116"/>
    </location>
</feature>
<evidence type="ECO:0000313" key="3">
    <source>
        <dbReference type="EMBL" id="KIX98891.1"/>
    </source>
</evidence>
<sequence length="303" mass="30692">MLFSQALFFSSLILLASAQGDAVFKGLPGQGRSRTPTSTSKLMSRRDLEKRCVGTCEECFGAGYTLCPGSDIFCYLPGDATYGLDSCSSDGSDGSDSGLVTTSTASASAPTSTSTSGVDDLCYQTGATCVSCFGPGYLECPDGYHCYNPSDPSYDTCPSDGSSSSGSDNGNSTTPSCSDLYGDGNIPCGTDSCYDPDAGESCCAGGYYCDAGYTCSSTLGKCDYGSGGSSEGSSYDTTTSNYIYATPTDGLVYSTPSSVATTTSSDSSSIQTGVSQLSDSSDASSLLVAKGLLIAAGVGAWVL</sequence>
<gene>
    <name evidence="3" type="ORF">Z520_05352</name>
</gene>
<proteinExistence type="predicted"/>
<reference evidence="3 4" key="1">
    <citation type="submission" date="2015-01" db="EMBL/GenBank/DDBJ databases">
        <title>The Genome Sequence of Fonsecaea multimorphosa CBS 102226.</title>
        <authorList>
            <consortium name="The Broad Institute Genomics Platform"/>
            <person name="Cuomo C."/>
            <person name="de Hoog S."/>
            <person name="Gorbushina A."/>
            <person name="Stielow B."/>
            <person name="Teixiera M."/>
            <person name="Abouelleil A."/>
            <person name="Chapman S.B."/>
            <person name="Priest M."/>
            <person name="Young S.K."/>
            <person name="Wortman J."/>
            <person name="Nusbaum C."/>
            <person name="Birren B."/>
        </authorList>
    </citation>
    <scope>NUCLEOTIDE SEQUENCE [LARGE SCALE GENOMIC DNA]</scope>
    <source>
        <strain evidence="3 4">CBS 102226</strain>
    </source>
</reference>
<dbReference type="AlphaFoldDB" id="A0A0D2IPP4"/>
<name>A0A0D2IPP4_9EURO</name>
<evidence type="ECO:0000256" key="1">
    <source>
        <dbReference type="SAM" id="MobiDB-lite"/>
    </source>
</evidence>
<keyword evidence="4" id="KW-1185">Reference proteome</keyword>
<keyword evidence="2" id="KW-0732">Signal</keyword>
<dbReference type="EMBL" id="KN848070">
    <property type="protein sequence ID" value="KIX98891.1"/>
    <property type="molecule type" value="Genomic_DNA"/>
</dbReference>
<feature type="chain" id="PRO_5002260865" evidence="2">
    <location>
        <begin position="19"/>
        <end position="303"/>
    </location>
</feature>
<accession>A0A0D2IPP4</accession>
<dbReference type="RefSeq" id="XP_016633014.1">
    <property type="nucleotide sequence ID" value="XM_016775855.1"/>
</dbReference>
<dbReference type="VEuPathDB" id="FungiDB:Z520_05352"/>
<evidence type="ECO:0000256" key="2">
    <source>
        <dbReference type="SAM" id="SignalP"/>
    </source>
</evidence>